<dbReference type="GO" id="GO:0061657">
    <property type="term" value="F:UFM1 conjugating enzyme activity"/>
    <property type="evidence" value="ECO:0007669"/>
    <property type="project" value="InterPro"/>
</dbReference>
<reference evidence="4 5" key="1">
    <citation type="journal article" date="2024" name="Nat. Commun.">
        <title>Phylogenomics reveals the evolutionary origins of lichenization in chlorophyte algae.</title>
        <authorList>
            <person name="Puginier C."/>
            <person name="Libourel C."/>
            <person name="Otte J."/>
            <person name="Skaloud P."/>
            <person name="Haon M."/>
            <person name="Grisel S."/>
            <person name="Petersen M."/>
            <person name="Berrin J.G."/>
            <person name="Delaux P.M."/>
            <person name="Dal Grande F."/>
            <person name="Keller J."/>
        </authorList>
    </citation>
    <scope>NUCLEOTIDE SEQUENCE [LARGE SCALE GENOMIC DNA]</scope>
    <source>
        <strain evidence="4 5">SAG 2145</strain>
    </source>
</reference>
<protein>
    <recommendedName>
        <fullName evidence="2">Ubiquitin-fold modifier-conjugating enzyme 1</fullName>
    </recommendedName>
</protein>
<evidence type="ECO:0000256" key="3">
    <source>
        <dbReference type="ARBA" id="ARBA00022786"/>
    </source>
</evidence>
<dbReference type="PANTHER" id="PTHR12921">
    <property type="entry name" value="UBIQUITIN-FOLD MODIFIER-CONJUGATING ENZYME 1"/>
    <property type="match status" value="1"/>
</dbReference>
<evidence type="ECO:0000313" key="5">
    <source>
        <dbReference type="Proteomes" id="UP001438707"/>
    </source>
</evidence>
<dbReference type="InterPro" id="IPR014806">
    <property type="entry name" value="Ufc1"/>
</dbReference>
<accession>A0AAW1RZS3</accession>
<dbReference type="EMBL" id="JALJOS010000005">
    <property type="protein sequence ID" value="KAK9838833.1"/>
    <property type="molecule type" value="Genomic_DNA"/>
</dbReference>
<organism evidence="4 5">
    <name type="scientific">Apatococcus lobatus</name>
    <dbReference type="NCBI Taxonomy" id="904363"/>
    <lineage>
        <taxon>Eukaryota</taxon>
        <taxon>Viridiplantae</taxon>
        <taxon>Chlorophyta</taxon>
        <taxon>core chlorophytes</taxon>
        <taxon>Trebouxiophyceae</taxon>
        <taxon>Chlorellales</taxon>
        <taxon>Chlorellaceae</taxon>
        <taxon>Apatococcus</taxon>
    </lineage>
</organism>
<evidence type="ECO:0000313" key="4">
    <source>
        <dbReference type="EMBL" id="KAK9838833.1"/>
    </source>
</evidence>
<dbReference type="Gene3D" id="3.10.110.10">
    <property type="entry name" value="Ubiquitin Conjugating Enzyme"/>
    <property type="match status" value="2"/>
</dbReference>
<comment type="caution">
    <text evidence="4">The sequence shown here is derived from an EMBL/GenBank/DDBJ whole genome shotgun (WGS) entry which is preliminary data.</text>
</comment>
<dbReference type="AlphaFoldDB" id="A0AAW1RZS3"/>
<dbReference type="Pfam" id="PF08694">
    <property type="entry name" value="UFC1"/>
    <property type="match status" value="2"/>
</dbReference>
<evidence type="ECO:0000256" key="1">
    <source>
        <dbReference type="ARBA" id="ARBA00008451"/>
    </source>
</evidence>
<sequence>MAESWDSGTKEAVKQIPLLTSIAGPRDKQEWQEKRLKQELQSLIKYIQLNKQTDSDWFTITSNKDGTHWSGKCWGGKICLTVHFKPLWAKNSPHFGIAHALCLGLAPWLAAEIPYMIGEGAIKVKS</sequence>
<keyword evidence="3" id="KW-0833">Ubl conjugation pathway</keyword>
<dbReference type="PANTHER" id="PTHR12921:SF0">
    <property type="entry name" value="UBIQUITIN-FOLD MODIFIER-CONJUGATING ENZYME 1"/>
    <property type="match status" value="1"/>
</dbReference>
<keyword evidence="5" id="KW-1185">Reference proteome</keyword>
<name>A0AAW1RZS3_9CHLO</name>
<dbReference type="Proteomes" id="UP001438707">
    <property type="component" value="Unassembled WGS sequence"/>
</dbReference>
<gene>
    <name evidence="4" type="ORF">WJX74_004167</name>
</gene>
<dbReference type="GO" id="GO:1990592">
    <property type="term" value="P:protein K69-linked ufmylation"/>
    <property type="evidence" value="ECO:0007669"/>
    <property type="project" value="TreeGrafter"/>
</dbReference>
<dbReference type="GO" id="GO:0005737">
    <property type="term" value="C:cytoplasm"/>
    <property type="evidence" value="ECO:0007669"/>
    <property type="project" value="TreeGrafter"/>
</dbReference>
<evidence type="ECO:0000256" key="2">
    <source>
        <dbReference type="ARBA" id="ARBA00013306"/>
    </source>
</evidence>
<dbReference type="InterPro" id="IPR016135">
    <property type="entry name" value="UBQ-conjugating_enzyme/RWD"/>
</dbReference>
<dbReference type="SUPFAM" id="SSF54495">
    <property type="entry name" value="UBC-like"/>
    <property type="match status" value="1"/>
</dbReference>
<comment type="similarity">
    <text evidence="1">Belongs to the ubiquitin-conjugating enzyme family. UFC1 subfamily.</text>
</comment>
<proteinExistence type="inferred from homology"/>